<dbReference type="STRING" id="45351.A7S2M9"/>
<dbReference type="Pfam" id="PF01593">
    <property type="entry name" value="Amino_oxidase"/>
    <property type="match status" value="1"/>
</dbReference>
<dbReference type="GO" id="GO:0006598">
    <property type="term" value="P:polyamine catabolic process"/>
    <property type="evidence" value="ECO:0000318"/>
    <property type="project" value="GO_Central"/>
</dbReference>
<proteinExistence type="predicted"/>
<dbReference type="InterPro" id="IPR036188">
    <property type="entry name" value="FAD/NAD-bd_sf"/>
</dbReference>
<dbReference type="InterPro" id="IPR050281">
    <property type="entry name" value="Flavin_monoamine_oxidase"/>
</dbReference>
<sequence length="268" mass="31162">PRTPVGQVLEYFSIDFEYSVRLEQVSFNNMDARETDFYSTDQRGFYNIFNETVETFKDKIKLNETVARVKYNNTGVEVTTSSGDVYSADYVVCTFSTGVLASDMVEFVPPLPKWKQEAYLSHPMSIYTKIFLKFDHKFWDDNEYILHASMKRGYYPVFQDLARPGIFPVNSSILLVTVTDTESRRIERQPFAETKREIVEMLKKIYGNNVTEPTDIFYDRWSQNPYIRGAYSEVVVGTGSKSFEELAKNLGNLHFAGEAYDEEWYSYL</sequence>
<dbReference type="PANTHER" id="PTHR10742">
    <property type="entry name" value="FLAVIN MONOAMINE OXIDASE"/>
    <property type="match status" value="1"/>
</dbReference>
<dbReference type="KEGG" id="nve:5513911"/>
<dbReference type="HOGENOM" id="CLU_004498_4_1_1"/>
<dbReference type="InParanoid" id="A7S2M9"/>
<evidence type="ECO:0000313" key="2">
    <source>
        <dbReference type="EMBL" id="EDO42068.1"/>
    </source>
</evidence>
<name>A7S2M9_NEMVE</name>
<accession>A7S2M9</accession>
<dbReference type="GO" id="GO:0016491">
    <property type="term" value="F:oxidoreductase activity"/>
    <property type="evidence" value="ECO:0000318"/>
    <property type="project" value="GO_Central"/>
</dbReference>
<dbReference type="SUPFAM" id="SSF51905">
    <property type="entry name" value="FAD/NAD(P)-binding domain"/>
    <property type="match status" value="1"/>
</dbReference>
<feature type="domain" description="Amine oxidase" evidence="1">
    <location>
        <begin position="57"/>
        <end position="266"/>
    </location>
</feature>
<dbReference type="EMBL" id="DS469569">
    <property type="protein sequence ID" value="EDO42068.1"/>
    <property type="molecule type" value="Genomic_DNA"/>
</dbReference>
<evidence type="ECO:0000313" key="3">
    <source>
        <dbReference type="Proteomes" id="UP000001593"/>
    </source>
</evidence>
<organism evidence="2 3">
    <name type="scientific">Nematostella vectensis</name>
    <name type="common">Starlet sea anemone</name>
    <dbReference type="NCBI Taxonomy" id="45351"/>
    <lineage>
        <taxon>Eukaryota</taxon>
        <taxon>Metazoa</taxon>
        <taxon>Cnidaria</taxon>
        <taxon>Anthozoa</taxon>
        <taxon>Hexacorallia</taxon>
        <taxon>Actiniaria</taxon>
        <taxon>Edwardsiidae</taxon>
        <taxon>Nematostella</taxon>
    </lineage>
</organism>
<dbReference type="Proteomes" id="UP000001593">
    <property type="component" value="Unassembled WGS sequence"/>
</dbReference>
<gene>
    <name evidence="2" type="ORF">NEMVEDRAFT_v1g102182</name>
</gene>
<dbReference type="PANTHER" id="PTHR10742:SF313">
    <property type="entry name" value="AMINE OXIDASE"/>
    <property type="match status" value="1"/>
</dbReference>
<feature type="non-terminal residue" evidence="2">
    <location>
        <position position="268"/>
    </location>
</feature>
<dbReference type="Gene3D" id="3.50.50.60">
    <property type="entry name" value="FAD/NAD(P)-binding domain"/>
    <property type="match status" value="1"/>
</dbReference>
<dbReference type="OrthoDB" id="5046242at2759"/>
<keyword evidence="3" id="KW-1185">Reference proteome</keyword>
<dbReference type="SUPFAM" id="SSF54373">
    <property type="entry name" value="FAD-linked reductases, C-terminal domain"/>
    <property type="match status" value="1"/>
</dbReference>
<feature type="non-terminal residue" evidence="2">
    <location>
        <position position="1"/>
    </location>
</feature>
<dbReference type="PhylomeDB" id="A7S2M9"/>
<dbReference type="eggNOG" id="KOG0029">
    <property type="taxonomic scope" value="Eukaryota"/>
</dbReference>
<dbReference type="OMA" id="NNHMPNG"/>
<evidence type="ECO:0000259" key="1">
    <source>
        <dbReference type="Pfam" id="PF01593"/>
    </source>
</evidence>
<protein>
    <recommendedName>
        <fullName evidence="1">Amine oxidase domain-containing protein</fullName>
    </recommendedName>
</protein>
<dbReference type="InterPro" id="IPR002937">
    <property type="entry name" value="Amino_oxidase"/>
</dbReference>
<reference evidence="2 3" key="1">
    <citation type="journal article" date="2007" name="Science">
        <title>Sea anemone genome reveals ancestral eumetazoan gene repertoire and genomic organization.</title>
        <authorList>
            <person name="Putnam N.H."/>
            <person name="Srivastava M."/>
            <person name="Hellsten U."/>
            <person name="Dirks B."/>
            <person name="Chapman J."/>
            <person name="Salamov A."/>
            <person name="Terry A."/>
            <person name="Shapiro H."/>
            <person name="Lindquist E."/>
            <person name="Kapitonov V.V."/>
            <person name="Jurka J."/>
            <person name="Genikhovich G."/>
            <person name="Grigoriev I.V."/>
            <person name="Lucas S.M."/>
            <person name="Steele R.E."/>
            <person name="Finnerty J.R."/>
            <person name="Technau U."/>
            <person name="Martindale M.Q."/>
            <person name="Rokhsar D.S."/>
        </authorList>
    </citation>
    <scope>NUCLEOTIDE SEQUENCE [LARGE SCALE GENOMIC DNA]</scope>
    <source>
        <strain evidence="3">CH2 X CH6</strain>
    </source>
</reference>
<dbReference type="AlphaFoldDB" id="A7S2M9"/>